<feature type="transmembrane region" description="Helical" evidence="7">
    <location>
        <begin position="123"/>
        <end position="143"/>
    </location>
</feature>
<dbReference type="GO" id="GO:0016020">
    <property type="term" value="C:membrane"/>
    <property type="evidence" value="ECO:0007669"/>
    <property type="project" value="UniProtKB-SubCell"/>
</dbReference>
<keyword evidence="2 7" id="KW-0812">Transmembrane</keyword>
<evidence type="ECO:0000256" key="1">
    <source>
        <dbReference type="ARBA" id="ARBA00004141"/>
    </source>
</evidence>
<dbReference type="PANTHER" id="PTHR23507:SF1">
    <property type="entry name" value="FI18259P1-RELATED"/>
    <property type="match status" value="1"/>
</dbReference>
<reference evidence="9" key="2">
    <citation type="submission" date="2020-05" db="EMBL/GenBank/DDBJ databases">
        <authorList>
            <person name="Kim H.-S."/>
            <person name="Proctor R.H."/>
            <person name="Brown D.W."/>
        </authorList>
    </citation>
    <scope>NUCLEOTIDE SEQUENCE</scope>
    <source>
        <strain evidence="9">NRRL 22465</strain>
    </source>
</reference>
<keyword evidence="4 7" id="KW-0472">Membrane</keyword>
<name>A0A8H4UPC4_9HYPO</name>
<evidence type="ECO:0000256" key="2">
    <source>
        <dbReference type="ARBA" id="ARBA00022692"/>
    </source>
</evidence>
<evidence type="ECO:0000256" key="5">
    <source>
        <dbReference type="ARBA" id="ARBA00023180"/>
    </source>
</evidence>
<reference evidence="9" key="1">
    <citation type="journal article" date="2020" name="BMC Genomics">
        <title>Correction to: Identification and distribution of gene clusters required for synthesis of sphingolipid metabolism inhibitors in diverse species of the filamentous fungus Fusarium.</title>
        <authorList>
            <person name="Kim H.S."/>
            <person name="Lohmar J.M."/>
            <person name="Busman M."/>
            <person name="Brown D.W."/>
            <person name="Naumann T.A."/>
            <person name="Divon H.H."/>
            <person name="Lysoe E."/>
            <person name="Uhlig S."/>
            <person name="Proctor R.H."/>
        </authorList>
    </citation>
    <scope>NUCLEOTIDE SEQUENCE</scope>
    <source>
        <strain evidence="9">NRRL 22465</strain>
    </source>
</reference>
<dbReference type="Proteomes" id="UP000635477">
    <property type="component" value="Unassembled WGS sequence"/>
</dbReference>
<feature type="transmembrane region" description="Helical" evidence="7">
    <location>
        <begin position="311"/>
        <end position="329"/>
    </location>
</feature>
<dbReference type="OrthoDB" id="3026777at2759"/>
<organism evidence="9 10">
    <name type="scientific">Fusarium zealandicum</name>
    <dbReference type="NCBI Taxonomy" id="1053134"/>
    <lineage>
        <taxon>Eukaryota</taxon>
        <taxon>Fungi</taxon>
        <taxon>Dikarya</taxon>
        <taxon>Ascomycota</taxon>
        <taxon>Pezizomycotina</taxon>
        <taxon>Sordariomycetes</taxon>
        <taxon>Hypocreomycetidae</taxon>
        <taxon>Hypocreales</taxon>
        <taxon>Nectriaceae</taxon>
        <taxon>Fusarium</taxon>
        <taxon>Fusarium staphyleae species complex</taxon>
    </lineage>
</organism>
<keyword evidence="3 7" id="KW-1133">Transmembrane helix</keyword>
<dbReference type="Gene3D" id="1.20.1720.10">
    <property type="entry name" value="Multidrug resistance protein D"/>
    <property type="match status" value="1"/>
</dbReference>
<evidence type="ECO:0000313" key="10">
    <source>
        <dbReference type="Proteomes" id="UP000635477"/>
    </source>
</evidence>
<evidence type="ECO:0000256" key="4">
    <source>
        <dbReference type="ARBA" id="ARBA00023136"/>
    </source>
</evidence>
<dbReference type="InterPro" id="IPR020846">
    <property type="entry name" value="MFS_dom"/>
</dbReference>
<feature type="transmembrane region" description="Helical" evidence="7">
    <location>
        <begin position="388"/>
        <end position="405"/>
    </location>
</feature>
<feature type="transmembrane region" description="Helical" evidence="7">
    <location>
        <begin position="447"/>
        <end position="470"/>
    </location>
</feature>
<dbReference type="AlphaFoldDB" id="A0A8H4UPC4"/>
<evidence type="ECO:0000313" key="9">
    <source>
        <dbReference type="EMBL" id="KAF4981001.1"/>
    </source>
</evidence>
<sequence>MPARQRDIELEVEPEYAPDVPLLDLESPYEDATSDSGSLHSHPGPIPSYRFSRWGVHSPRRIVILVAVIKFSIVLSGMFLLLPSARLLEDLFCHVHYQDTSAEFIDEMKCKVDEVQSNLGYLYGWHGLANSIIGLVVAFPYGMMSDKIGRKPTVLLSYAGVAVTFLFGPFCLKMFQMSLRENPYLVLMSASFQLVGGGIPVLLATLYAIAADNARATHFLWLTLGSTTGGIIGPACAGLLMDRYGPWIPIYIVIFTVPTNFGLLFLLPETLTVNLKDKRAQAESHSPTTFKDHMTHGLNELIRSLNMLKNVSVLMILVTFFVQNARFTAYSTTLGQYLSKHFKWRLAEVSILLSPLGILNLIVLGGLPKVSEILMSPRFRLTAFGKDLILTRISTFILALGAIFQGCSHSVTMFLFGLFISTFGVADSPLARATITHYVQPEYTSRLYALIGMIEVLGSFIGGPVLAWLFDQGLKRKGSWIGLPWLYVGFLCCLAWVALFFVTPPKKHSREEPTGSDGYEAEDYMPVDPLRLQ</sequence>
<feature type="region of interest" description="Disordered" evidence="6">
    <location>
        <begin position="1"/>
        <end position="20"/>
    </location>
</feature>
<feature type="transmembrane region" description="Helical" evidence="7">
    <location>
        <begin position="247"/>
        <end position="267"/>
    </location>
</feature>
<accession>A0A8H4UPC4</accession>
<dbReference type="Pfam" id="PF07690">
    <property type="entry name" value="MFS_1"/>
    <property type="match status" value="2"/>
</dbReference>
<feature type="transmembrane region" description="Helical" evidence="7">
    <location>
        <begin position="62"/>
        <end position="82"/>
    </location>
</feature>
<proteinExistence type="predicted"/>
<keyword evidence="5" id="KW-0325">Glycoprotein</keyword>
<feature type="transmembrane region" description="Helical" evidence="7">
    <location>
        <begin position="155"/>
        <end position="175"/>
    </location>
</feature>
<gene>
    <name evidence="9" type="ORF">FZEAL_3116</name>
</gene>
<comment type="caution">
    <text evidence="9">The sequence shown here is derived from an EMBL/GenBank/DDBJ whole genome shotgun (WGS) entry which is preliminary data.</text>
</comment>
<evidence type="ECO:0000256" key="6">
    <source>
        <dbReference type="SAM" id="MobiDB-lite"/>
    </source>
</evidence>
<keyword evidence="10" id="KW-1185">Reference proteome</keyword>
<feature type="domain" description="Major facilitator superfamily (MFS) profile" evidence="8">
    <location>
        <begin position="65"/>
        <end position="507"/>
    </location>
</feature>
<dbReference type="SUPFAM" id="SSF103473">
    <property type="entry name" value="MFS general substrate transporter"/>
    <property type="match status" value="1"/>
</dbReference>
<dbReference type="EMBL" id="JABEYC010000190">
    <property type="protein sequence ID" value="KAF4981001.1"/>
    <property type="molecule type" value="Genomic_DNA"/>
</dbReference>
<feature type="transmembrane region" description="Helical" evidence="7">
    <location>
        <begin position="349"/>
        <end position="367"/>
    </location>
</feature>
<dbReference type="InterPro" id="IPR011701">
    <property type="entry name" value="MFS"/>
</dbReference>
<feature type="transmembrane region" description="Helical" evidence="7">
    <location>
        <begin position="411"/>
        <end position="435"/>
    </location>
</feature>
<protein>
    <recommendedName>
        <fullName evidence="8">Major facilitator superfamily (MFS) profile domain-containing protein</fullName>
    </recommendedName>
</protein>
<feature type="transmembrane region" description="Helical" evidence="7">
    <location>
        <begin position="482"/>
        <end position="502"/>
    </location>
</feature>
<feature type="transmembrane region" description="Helical" evidence="7">
    <location>
        <begin position="219"/>
        <end position="241"/>
    </location>
</feature>
<evidence type="ECO:0000256" key="3">
    <source>
        <dbReference type="ARBA" id="ARBA00022989"/>
    </source>
</evidence>
<dbReference type="InterPro" id="IPR036259">
    <property type="entry name" value="MFS_trans_sf"/>
</dbReference>
<feature type="transmembrane region" description="Helical" evidence="7">
    <location>
        <begin position="187"/>
        <end position="207"/>
    </location>
</feature>
<dbReference type="PANTHER" id="PTHR23507">
    <property type="entry name" value="ZGC:174356"/>
    <property type="match status" value="1"/>
</dbReference>
<dbReference type="PROSITE" id="PS50850">
    <property type="entry name" value="MFS"/>
    <property type="match status" value="1"/>
</dbReference>
<dbReference type="GO" id="GO:0022857">
    <property type="term" value="F:transmembrane transporter activity"/>
    <property type="evidence" value="ECO:0007669"/>
    <property type="project" value="InterPro"/>
</dbReference>
<evidence type="ECO:0000259" key="8">
    <source>
        <dbReference type="PROSITE" id="PS50850"/>
    </source>
</evidence>
<feature type="region of interest" description="Disordered" evidence="6">
    <location>
        <begin position="506"/>
        <end position="533"/>
    </location>
</feature>
<comment type="subcellular location">
    <subcellularLocation>
        <location evidence="1">Membrane</location>
        <topology evidence="1">Multi-pass membrane protein</topology>
    </subcellularLocation>
</comment>
<dbReference type="Gene3D" id="1.20.1250.20">
    <property type="entry name" value="MFS general substrate transporter like domains"/>
    <property type="match status" value="1"/>
</dbReference>
<evidence type="ECO:0000256" key="7">
    <source>
        <dbReference type="SAM" id="Phobius"/>
    </source>
</evidence>